<sequence length="925" mass="101748">MGKIIKKAVLVFVLLTACLTILGSAAFAAAPALNLQVTTVIDNIDEYPGLKNASFYYDAKRIIEMTSNNTYPALYPSNSTIKTFSWKHGQTAKVSWNKSNGSSNCDLLWFGANSKTDSHISLASVEYNANGNLKQYTYDDNGRAKAITSYNWLQVINSSKGEAKVTLHFRYNPDIDEVEPDPDPEPEYAKTIDYLGDGIPNPDTSANGLNDYRIYLDVTTEASETETDRDIIFVLDVSNSMDTALGNTTRFNVLKNTVKSAVNSLVQNPSNRISIITFGTRAQIVTTRETDRTKLINCVNSLSLPGGTAGGTNYYESMLHAAQIVNGSINGSHEKVIFFVSDGEPTASLPAANAMGYAAYAEVATIYAYHAAQEFQNVDRFYSVFIGDDSGSASTLQTITQMVEVNNEKYMVQASSAEQLTSAFNRFVSKVGNSLYDVTITDELSSYVSYAGDLKVSRKTGDAEAVTLTAGVDYSVTSVSDKLSIQLLKSTIPDSRYTLSFNVRASDEALDYYGQYESYPNIGDPNTDYEGNNTSSDKPGFYSNTLAELSYSFGGNGSAVKHYNKPVIQVVEANAVPAEIQLRKVLQGKDLVEGMFEFEIRQVIQGENQEETKTVPIATVKNDKDGFITFNSISFTKPGKYLYEVKEIIPDVPEQGMTYDTKTLTVVANVVRNSGDLDVKITYPNGTAFTNVYNPKPVSVNFEVKKKLTGRTLSANAFQFRLLNGNEDSIEVVSNTSDGRVVFSPIEFTKVGTYNFMVREIVPMPANSNIIYDTKTVPIVVNVADAGGYLTADVKYSNDTTFTNQFAYSPIKANIELKVVLSGMQLSTGMFKFELTDSNGKTYSAINQSDGKIRFPIDFTNVGTYTFVARQIIPSEPMRYMTYDKQNIRITVNVTDNGSGKLVANIQSSSDMTFYNSYKVRGGIW</sequence>
<dbReference type="SUPFAM" id="SSF53300">
    <property type="entry name" value="vWA-like"/>
    <property type="match status" value="1"/>
</dbReference>
<dbReference type="EMBL" id="HF563609">
    <property type="protein sequence ID" value="CDI40452.1"/>
    <property type="molecule type" value="Genomic_DNA"/>
</dbReference>
<dbReference type="KEGG" id="tae:TepiRe1_0690"/>
<dbReference type="InterPro" id="IPR051266">
    <property type="entry name" value="CLCR"/>
</dbReference>
<evidence type="ECO:0000259" key="2">
    <source>
        <dbReference type="PROSITE" id="PS50234"/>
    </source>
</evidence>
<accession>F4LW46</accession>
<keyword evidence="4" id="KW-1185">Reference proteome</keyword>
<protein>
    <submittedName>
        <fullName evidence="3">Pilin isopeptide linkage domain protein</fullName>
    </submittedName>
</protein>
<dbReference type="Pfam" id="PF13519">
    <property type="entry name" value="VWA_2"/>
    <property type="match status" value="1"/>
</dbReference>
<dbReference type="HOGENOM" id="CLU_315660_0_0_9"/>
<reference evidence="4" key="1">
    <citation type="journal article" date="2013" name="Genome Announc.">
        <title>First genome sequence of a syntrophic acetate-oxidizing bacterium, Tepidanaerobacter acetatoxydans strain Re1.</title>
        <authorList>
            <person name="Manzoor S."/>
            <person name="Bongcam-Rudloff E."/>
            <person name="Schnurer A."/>
            <person name="Muller B."/>
        </authorList>
    </citation>
    <scope>NUCLEOTIDE SEQUENCE [LARGE SCALE GENOMIC DNA]</scope>
    <source>
        <strain evidence="4">Re1</strain>
    </source>
</reference>
<dbReference type="PROSITE" id="PS50234">
    <property type="entry name" value="VWFA"/>
    <property type="match status" value="1"/>
</dbReference>
<evidence type="ECO:0000313" key="4">
    <source>
        <dbReference type="Proteomes" id="UP000010802"/>
    </source>
</evidence>
<dbReference type="Gene3D" id="3.40.50.410">
    <property type="entry name" value="von Willebrand factor, type A domain"/>
    <property type="match status" value="1"/>
</dbReference>
<dbReference type="InterPro" id="IPR038174">
    <property type="entry name" value="Strep_pil_link_sf"/>
</dbReference>
<dbReference type="PROSITE" id="PS51257">
    <property type="entry name" value="PROKAR_LIPOPROTEIN"/>
    <property type="match status" value="1"/>
</dbReference>
<dbReference type="STRING" id="1209989.TepRe1_0634"/>
<dbReference type="Pfam" id="PF24558">
    <property type="entry name" value="DUF7604"/>
    <property type="match status" value="1"/>
</dbReference>
<dbReference type="Gene3D" id="2.60.40.3050">
    <property type="match status" value="3"/>
</dbReference>
<feature type="domain" description="VWFA" evidence="2">
    <location>
        <begin position="230"/>
        <end position="431"/>
    </location>
</feature>
<dbReference type="AlphaFoldDB" id="F4LW46"/>
<dbReference type="InterPro" id="IPR055384">
    <property type="entry name" value="DUF7604"/>
</dbReference>
<dbReference type="PANTHER" id="PTHR10579">
    <property type="entry name" value="CALCIUM-ACTIVATED CHLORIDE CHANNEL REGULATOR"/>
    <property type="match status" value="1"/>
</dbReference>
<dbReference type="InterPro" id="IPR036465">
    <property type="entry name" value="vWFA_dom_sf"/>
</dbReference>
<dbReference type="CDD" id="cd00198">
    <property type="entry name" value="vWFA"/>
    <property type="match status" value="1"/>
</dbReference>
<dbReference type="NCBIfam" id="TIGR03786">
    <property type="entry name" value="strep_pil_rpt"/>
    <property type="match status" value="3"/>
</dbReference>
<dbReference type="InterPro" id="IPR002035">
    <property type="entry name" value="VWF_A"/>
</dbReference>
<feature type="chain" id="PRO_5003311220" evidence="1">
    <location>
        <begin position="29"/>
        <end position="925"/>
    </location>
</feature>
<dbReference type="PANTHER" id="PTHR10579:SF43">
    <property type="entry name" value="ZINC FINGER (C3HC4-TYPE RING FINGER) FAMILY PROTEIN"/>
    <property type="match status" value="1"/>
</dbReference>
<gene>
    <name evidence="3" type="ordered locus">TEPIRE1_0690</name>
</gene>
<dbReference type="SMART" id="SM00327">
    <property type="entry name" value="VWA"/>
    <property type="match status" value="1"/>
</dbReference>
<organism evidence="3 4">
    <name type="scientific">Tepidanaerobacter acetatoxydans (strain DSM 21804 / JCM 16047 / Re1)</name>
    <dbReference type="NCBI Taxonomy" id="1209989"/>
    <lineage>
        <taxon>Bacteria</taxon>
        <taxon>Bacillati</taxon>
        <taxon>Bacillota</taxon>
        <taxon>Clostridia</taxon>
        <taxon>Thermosediminibacterales</taxon>
        <taxon>Tepidanaerobacteraceae</taxon>
        <taxon>Tepidanaerobacter</taxon>
    </lineage>
</organism>
<dbReference type="eggNOG" id="COG2304">
    <property type="taxonomic scope" value="Bacteria"/>
</dbReference>
<dbReference type="KEGG" id="tep:TepRe1_0634"/>
<proteinExistence type="predicted"/>
<dbReference type="OrthoDB" id="2204308at2"/>
<dbReference type="Pfam" id="PF12892">
    <property type="entry name" value="FctA"/>
    <property type="match status" value="3"/>
</dbReference>
<feature type="signal peptide" evidence="1">
    <location>
        <begin position="1"/>
        <end position="28"/>
    </location>
</feature>
<name>F4LW46_TEPAE</name>
<keyword evidence="1" id="KW-0732">Signal</keyword>
<dbReference type="InterPro" id="IPR022464">
    <property type="entry name" value="Strep_pil_isopept_link"/>
</dbReference>
<dbReference type="Proteomes" id="UP000010802">
    <property type="component" value="Chromosome"/>
</dbReference>
<evidence type="ECO:0000313" key="3">
    <source>
        <dbReference type="EMBL" id="CDI40452.1"/>
    </source>
</evidence>
<dbReference type="RefSeq" id="WP_013777745.1">
    <property type="nucleotide sequence ID" value="NC_015519.1"/>
</dbReference>
<evidence type="ECO:0000256" key="1">
    <source>
        <dbReference type="SAM" id="SignalP"/>
    </source>
</evidence>